<dbReference type="PANTHER" id="PTHR43215">
    <property type="entry name" value="RADIAL SPOKE HEAD 1 HOMOLOG"/>
    <property type="match status" value="1"/>
</dbReference>
<protein>
    <submittedName>
        <fullName evidence="2">Oidioi.mRNA.OKI2018_I69.chr2.g7743.t1.cds</fullName>
    </submittedName>
</protein>
<reference evidence="2 3" key="1">
    <citation type="submission" date="2021-04" db="EMBL/GenBank/DDBJ databases">
        <authorList>
            <person name="Bliznina A."/>
        </authorList>
    </citation>
    <scope>NUCLEOTIDE SEQUENCE [LARGE SCALE GENOMIC DNA]</scope>
</reference>
<keyword evidence="1" id="KW-0677">Repeat</keyword>
<gene>
    <name evidence="2" type="ORF">OKIOD_LOCUS16508</name>
</gene>
<organism evidence="2 3">
    <name type="scientific">Oikopleura dioica</name>
    <name type="common">Tunicate</name>
    <dbReference type="NCBI Taxonomy" id="34765"/>
    <lineage>
        <taxon>Eukaryota</taxon>
        <taxon>Metazoa</taxon>
        <taxon>Chordata</taxon>
        <taxon>Tunicata</taxon>
        <taxon>Appendicularia</taxon>
        <taxon>Copelata</taxon>
        <taxon>Oikopleuridae</taxon>
        <taxon>Oikopleura</taxon>
    </lineage>
</organism>
<keyword evidence="3" id="KW-1185">Reference proteome</keyword>
<evidence type="ECO:0000256" key="1">
    <source>
        <dbReference type="ARBA" id="ARBA00022737"/>
    </source>
</evidence>
<dbReference type="SUPFAM" id="SSF82185">
    <property type="entry name" value="Histone H3 K4-specific methyltransferase SET7/9 N-terminal domain"/>
    <property type="match status" value="2"/>
</dbReference>
<dbReference type="PANTHER" id="PTHR43215:SF14">
    <property type="entry name" value="RADIAL SPOKE HEAD 1 HOMOLOG"/>
    <property type="match status" value="1"/>
</dbReference>
<dbReference type="Pfam" id="PF02493">
    <property type="entry name" value="MORN"/>
    <property type="match status" value="5"/>
</dbReference>
<dbReference type="Proteomes" id="UP001158576">
    <property type="component" value="Chromosome 2"/>
</dbReference>
<evidence type="ECO:0000313" key="2">
    <source>
        <dbReference type="EMBL" id="CAG5113653.1"/>
    </source>
</evidence>
<proteinExistence type="predicted"/>
<dbReference type="Gene3D" id="2.20.110.10">
    <property type="entry name" value="Histone H3 K4-specific methyltransferase SET7/9 N-terminal domain"/>
    <property type="match status" value="2"/>
</dbReference>
<sequence>MAYAGQHHFTNARSSTESLGSSYIEDIGEYEGERNEAGQRHGYGKALLPNGDIFEGSYKNGLRYGEGKYIFRRHQGSSETTDEILPHAKYVGFYKRNMRNGNGTFWYPDGATYSGHWSNNMKHGMGVYTYPNGDRYQGNWENDLKHGSGKYVYASHGESISGTWEKGQLVGKVTLKCSKFSFEGDWDGDGPIRDGKFMLPKVSQLGGYSRQIRKKHFYDEDEKIICEEDTLIWRADSFISEP</sequence>
<name>A0ABN7TDL3_OIKDI</name>
<dbReference type="InterPro" id="IPR003409">
    <property type="entry name" value="MORN"/>
</dbReference>
<accession>A0ABN7TDL3</accession>
<dbReference type="SMART" id="SM00698">
    <property type="entry name" value="MORN"/>
    <property type="match status" value="5"/>
</dbReference>
<dbReference type="EMBL" id="OU015567">
    <property type="protein sequence ID" value="CAG5113653.1"/>
    <property type="molecule type" value="Genomic_DNA"/>
</dbReference>
<evidence type="ECO:0000313" key="3">
    <source>
        <dbReference type="Proteomes" id="UP001158576"/>
    </source>
</evidence>